<feature type="region of interest" description="Disordered" evidence="1">
    <location>
        <begin position="225"/>
        <end position="244"/>
    </location>
</feature>
<evidence type="ECO:0000313" key="3">
    <source>
        <dbReference type="Proteomes" id="UP001530377"/>
    </source>
</evidence>
<proteinExistence type="predicted"/>
<feature type="compositionally biased region" description="Gly residues" evidence="1">
    <location>
        <begin position="28"/>
        <end position="38"/>
    </location>
</feature>
<name>A0ABD3RJA7_9STRA</name>
<evidence type="ECO:0000256" key="1">
    <source>
        <dbReference type="SAM" id="MobiDB-lite"/>
    </source>
</evidence>
<sequence>EILALLNDGDDDRAVEISNDRRQLSRRGAGGGGGGGGCPSPLDPPPHRPPEASARRPSRAAEHIDKERRRKRRIMRPWSYHNHQFPAPHYIALVTFALSCAAYSRYKGYRIKLRIRGLPPSWWSSPSSLLHLRRDQTSSSSTLIDLTAGGASPPSTSSSATAGGWGPSSFIDPAWIGKDGAQYQTLIPPSHVDFSIPRRSRWVRGKDRHCDDIILFLSPSLSDGYDDDGGGGEGVDPTTTRTSSGSHELRGYFLAAVLATYTNRAMVVLDAPPSAGNGNDGNDVASSWYDCAMGDVVSTNADGAADAADAVAAAAAAAAAARSKRERRNRNRRRKRGDAPAPVTDPLGERVGLNRLLQHPQWLSHGCPVPCSSSYDYSMWDDVRRRGQGDVVVERVTCRNDNDRQAIVSVYGPNDIYEHFQRMWTEEMSKLKSSDAYRWALRLGAHGQARAFASLRDEGDIWNYVTSLMARSGIVRFTPWIAIDIKARIKLTDLPLNSPYTAISAYRGGDDDGIVSAGSTTRRPRDLLAYFQQLESNGCNEDMVRPVYIATDDPGWIQDEIDRFLGVVKCRGAKFILSSSVDELLDDADVGRTHCSRLHRAKISTISDLMILAKSETYFGGSDGFDPDWLVPNESAEQLGKNSCVIVKELEPAMRRRSLVDRQRSMARNTVRPRLLHTPRNLRHTQLDMLHMQVVLHWQRQPCRREAM</sequence>
<reference evidence="2 3" key="1">
    <citation type="submission" date="2024-10" db="EMBL/GenBank/DDBJ databases">
        <title>Updated reference genomes for cyclostephanoid diatoms.</title>
        <authorList>
            <person name="Roberts W.R."/>
            <person name="Alverson A.J."/>
        </authorList>
    </citation>
    <scope>NUCLEOTIDE SEQUENCE [LARGE SCALE GENOMIC DNA]</scope>
    <source>
        <strain evidence="2 3">AJA228-03</strain>
    </source>
</reference>
<feature type="compositionally biased region" description="Basic and acidic residues" evidence="1">
    <location>
        <begin position="12"/>
        <end position="23"/>
    </location>
</feature>
<organism evidence="2 3">
    <name type="scientific">Cyclostephanos tholiformis</name>
    <dbReference type="NCBI Taxonomy" id="382380"/>
    <lineage>
        <taxon>Eukaryota</taxon>
        <taxon>Sar</taxon>
        <taxon>Stramenopiles</taxon>
        <taxon>Ochrophyta</taxon>
        <taxon>Bacillariophyta</taxon>
        <taxon>Coscinodiscophyceae</taxon>
        <taxon>Thalassiosirophycidae</taxon>
        <taxon>Stephanodiscales</taxon>
        <taxon>Stephanodiscaceae</taxon>
        <taxon>Cyclostephanos</taxon>
    </lineage>
</organism>
<feature type="compositionally biased region" description="Basic and acidic residues" evidence="1">
    <location>
        <begin position="45"/>
        <end position="67"/>
    </location>
</feature>
<feature type="non-terminal residue" evidence="2">
    <location>
        <position position="1"/>
    </location>
</feature>
<accession>A0ABD3RJA7</accession>
<feature type="region of interest" description="Disordered" evidence="1">
    <location>
        <begin position="321"/>
        <end position="347"/>
    </location>
</feature>
<feature type="region of interest" description="Disordered" evidence="1">
    <location>
        <begin position="1"/>
        <end position="70"/>
    </location>
</feature>
<feature type="region of interest" description="Disordered" evidence="1">
    <location>
        <begin position="144"/>
        <end position="165"/>
    </location>
</feature>
<gene>
    <name evidence="2" type="ORF">ACHAXA_002445</name>
</gene>
<keyword evidence="3" id="KW-1185">Reference proteome</keyword>
<dbReference type="Proteomes" id="UP001530377">
    <property type="component" value="Unassembled WGS sequence"/>
</dbReference>
<evidence type="ECO:0000313" key="2">
    <source>
        <dbReference type="EMBL" id="KAL3810581.1"/>
    </source>
</evidence>
<comment type="caution">
    <text evidence="2">The sequence shown here is derived from an EMBL/GenBank/DDBJ whole genome shotgun (WGS) entry which is preliminary data.</text>
</comment>
<feature type="compositionally biased region" description="Low complexity" evidence="1">
    <location>
        <begin position="147"/>
        <end position="162"/>
    </location>
</feature>
<feature type="compositionally biased region" description="Basic residues" evidence="1">
    <location>
        <begin position="322"/>
        <end position="336"/>
    </location>
</feature>
<protein>
    <submittedName>
        <fullName evidence="2">Uncharacterized protein</fullName>
    </submittedName>
</protein>
<dbReference type="EMBL" id="JALLPB020000317">
    <property type="protein sequence ID" value="KAL3810581.1"/>
    <property type="molecule type" value="Genomic_DNA"/>
</dbReference>
<dbReference type="AlphaFoldDB" id="A0ABD3RJA7"/>